<accession>A0A3P6TX70</accession>
<dbReference type="EMBL" id="UYRX01001059">
    <property type="protein sequence ID" value="VDK87949.1"/>
    <property type="molecule type" value="Genomic_DNA"/>
</dbReference>
<keyword evidence="3" id="KW-1185">Reference proteome</keyword>
<sequence length="81" mass="8835">MAETESDSRVGTANKTAQATTSVLRGGSHSLQPPLYGNVWTINSHETCMYVAVARQREHYTLPTIAELSSQLQELILADST</sequence>
<reference evidence="2 3" key="1">
    <citation type="submission" date="2018-08" db="EMBL/GenBank/DDBJ databases">
        <authorList>
            <person name="Laetsch R D."/>
            <person name="Stevens L."/>
            <person name="Kumar S."/>
            <person name="Blaxter L. M."/>
        </authorList>
    </citation>
    <scope>NUCLEOTIDE SEQUENCE [LARGE SCALE GENOMIC DNA]</scope>
</reference>
<feature type="compositionally biased region" description="Polar residues" evidence="1">
    <location>
        <begin position="9"/>
        <end position="23"/>
    </location>
</feature>
<evidence type="ECO:0000313" key="2">
    <source>
        <dbReference type="EMBL" id="VDK87949.1"/>
    </source>
</evidence>
<organism evidence="2 3">
    <name type="scientific">Litomosoides sigmodontis</name>
    <name type="common">Filarial nematode worm</name>
    <dbReference type="NCBI Taxonomy" id="42156"/>
    <lineage>
        <taxon>Eukaryota</taxon>
        <taxon>Metazoa</taxon>
        <taxon>Ecdysozoa</taxon>
        <taxon>Nematoda</taxon>
        <taxon>Chromadorea</taxon>
        <taxon>Rhabditida</taxon>
        <taxon>Spirurina</taxon>
        <taxon>Spiruromorpha</taxon>
        <taxon>Filarioidea</taxon>
        <taxon>Onchocercidae</taxon>
        <taxon>Litomosoides</taxon>
    </lineage>
</organism>
<name>A0A3P6TX70_LITSI</name>
<dbReference type="AlphaFoldDB" id="A0A3P6TX70"/>
<evidence type="ECO:0000256" key="1">
    <source>
        <dbReference type="SAM" id="MobiDB-lite"/>
    </source>
</evidence>
<gene>
    <name evidence="2" type="ORF">NLS_LOCUS8418</name>
</gene>
<proteinExistence type="predicted"/>
<protein>
    <submittedName>
        <fullName evidence="2">Uncharacterized protein</fullName>
    </submittedName>
</protein>
<dbReference type="Proteomes" id="UP000277928">
    <property type="component" value="Unassembled WGS sequence"/>
</dbReference>
<evidence type="ECO:0000313" key="3">
    <source>
        <dbReference type="Proteomes" id="UP000277928"/>
    </source>
</evidence>
<feature type="region of interest" description="Disordered" evidence="1">
    <location>
        <begin position="1"/>
        <end position="31"/>
    </location>
</feature>